<dbReference type="PANTHER" id="PTHR42085:SF2">
    <property type="entry name" value="F-BOX DOMAIN-CONTAINING PROTEIN"/>
    <property type="match status" value="1"/>
</dbReference>
<dbReference type="Proteomes" id="UP000813385">
    <property type="component" value="Unassembled WGS sequence"/>
</dbReference>
<comment type="caution">
    <text evidence="2">The sequence shown here is derived from an EMBL/GenBank/DDBJ whole genome shotgun (WGS) entry which is preliminary data.</text>
</comment>
<keyword evidence="3" id="KW-1185">Reference proteome</keyword>
<protein>
    <recommendedName>
        <fullName evidence="4">F-box domain-containing protein</fullName>
    </recommendedName>
</protein>
<evidence type="ECO:0000313" key="2">
    <source>
        <dbReference type="EMBL" id="KAH7349287.1"/>
    </source>
</evidence>
<dbReference type="AlphaFoldDB" id="A0A8K0TB81"/>
<sequence>MDQNIRPSSSFACFHPPKASSKSLSAMELHLPVRPGATSVKHEESNNSIKPTPGNGSVEATPHLLRLPASIRRRIYILAGVPRNRPLFLDKPKQLSNCCRQPEHANNVHSDTSYCIACTRSLLLTCRSLAAEVAPLLYSGNDFITQDPKPLVALGPRLLGHLRSLRVVVHCAQGQKRIHSCMSHYPPRKVAPGPDTEMGRSLLAEWDDTARSIGPHISPSLLKLTLICEVAAAQKANVDVAGARIALSSLGHFPPLAACHIRLSLRRSKTLFEMARKAAEAATVVRREKPFRFADLPTEIRLRILQFTDLVTPSASLHWDSVRRYVMVYEGRAARMPPRKCDVSNVGCLCSRMHAAYSPDCRCWTDPTALFYVDRTTLVLAREIFYRSHHFSIGYHMPRSLEKRDYPGFTYLSTIPSSAWRLLRSLKISSDEIPWDDPTAKACVQWQHMLRELRRDGSLALHYLRLNNYYPALPACPDLMEMTTDGRLDLVRKIVHGAIWPLDAGDGACLPFGTRHLELELRSKTQRLSYRIRVEGKALPVLAEAMDQAEANFFESRLLPGGRLQEVGKSEGTDVKAPGEEAVDWIEEIGIVRFYSLGVPI</sequence>
<dbReference type="OrthoDB" id="2099276at2759"/>
<name>A0A8K0TB81_9PEZI</name>
<proteinExistence type="predicted"/>
<feature type="region of interest" description="Disordered" evidence="1">
    <location>
        <begin position="36"/>
        <end position="60"/>
    </location>
</feature>
<reference evidence="2" key="1">
    <citation type="journal article" date="2021" name="Nat. Commun.">
        <title>Genetic determinants of endophytism in the Arabidopsis root mycobiome.</title>
        <authorList>
            <person name="Mesny F."/>
            <person name="Miyauchi S."/>
            <person name="Thiergart T."/>
            <person name="Pickel B."/>
            <person name="Atanasova L."/>
            <person name="Karlsson M."/>
            <person name="Huettel B."/>
            <person name="Barry K.W."/>
            <person name="Haridas S."/>
            <person name="Chen C."/>
            <person name="Bauer D."/>
            <person name="Andreopoulos W."/>
            <person name="Pangilinan J."/>
            <person name="LaButti K."/>
            <person name="Riley R."/>
            <person name="Lipzen A."/>
            <person name="Clum A."/>
            <person name="Drula E."/>
            <person name="Henrissat B."/>
            <person name="Kohler A."/>
            <person name="Grigoriev I.V."/>
            <person name="Martin F.M."/>
            <person name="Hacquard S."/>
        </authorList>
    </citation>
    <scope>NUCLEOTIDE SEQUENCE</scope>
    <source>
        <strain evidence="2">MPI-CAGE-AT-0016</strain>
    </source>
</reference>
<dbReference type="EMBL" id="JAGPXD010000006">
    <property type="protein sequence ID" value="KAH7349287.1"/>
    <property type="molecule type" value="Genomic_DNA"/>
</dbReference>
<accession>A0A8K0TB81</accession>
<evidence type="ECO:0000313" key="3">
    <source>
        <dbReference type="Proteomes" id="UP000813385"/>
    </source>
</evidence>
<organism evidence="2 3">
    <name type="scientific">Plectosphaerella cucumerina</name>
    <dbReference type="NCBI Taxonomy" id="40658"/>
    <lineage>
        <taxon>Eukaryota</taxon>
        <taxon>Fungi</taxon>
        <taxon>Dikarya</taxon>
        <taxon>Ascomycota</taxon>
        <taxon>Pezizomycotina</taxon>
        <taxon>Sordariomycetes</taxon>
        <taxon>Hypocreomycetidae</taxon>
        <taxon>Glomerellales</taxon>
        <taxon>Plectosphaerellaceae</taxon>
        <taxon>Plectosphaerella</taxon>
    </lineage>
</organism>
<gene>
    <name evidence="2" type="ORF">B0T11DRAFT_288907</name>
</gene>
<evidence type="ECO:0000256" key="1">
    <source>
        <dbReference type="SAM" id="MobiDB-lite"/>
    </source>
</evidence>
<dbReference type="PANTHER" id="PTHR42085">
    <property type="entry name" value="F-BOX DOMAIN-CONTAINING PROTEIN"/>
    <property type="match status" value="1"/>
</dbReference>
<dbReference type="InterPro" id="IPR038883">
    <property type="entry name" value="AN11006-like"/>
</dbReference>
<evidence type="ECO:0008006" key="4">
    <source>
        <dbReference type="Google" id="ProtNLM"/>
    </source>
</evidence>